<dbReference type="PANTHER" id="PTHR31677">
    <property type="entry name" value="AP2 DOMAIN CLASS TRANSCRIPTION FACTOR"/>
    <property type="match status" value="1"/>
</dbReference>
<reference evidence="9" key="1">
    <citation type="submission" date="2022-07" db="EMBL/GenBank/DDBJ databases">
        <authorList>
            <person name="Macas J."/>
            <person name="Novak P."/>
            <person name="Neumann P."/>
        </authorList>
    </citation>
    <scope>NUCLEOTIDE SEQUENCE</scope>
</reference>
<evidence type="ECO:0000256" key="5">
    <source>
        <dbReference type="ARBA" id="ARBA00023163"/>
    </source>
</evidence>
<dbReference type="CDD" id="cd00018">
    <property type="entry name" value="AP2"/>
    <property type="match status" value="1"/>
</dbReference>
<dbReference type="EMBL" id="CAMAPF010001020">
    <property type="protein sequence ID" value="CAH9139914.1"/>
    <property type="molecule type" value="Genomic_DNA"/>
</dbReference>
<feature type="region of interest" description="Disordered" evidence="7">
    <location>
        <begin position="441"/>
        <end position="496"/>
    </location>
</feature>
<keyword evidence="5" id="KW-0804">Transcription</keyword>
<dbReference type="GO" id="GO:0003700">
    <property type="term" value="F:DNA-binding transcription factor activity"/>
    <property type="evidence" value="ECO:0007669"/>
    <property type="project" value="InterPro"/>
</dbReference>
<organism evidence="9 10">
    <name type="scientific">Cuscuta epithymum</name>
    <dbReference type="NCBI Taxonomy" id="186058"/>
    <lineage>
        <taxon>Eukaryota</taxon>
        <taxon>Viridiplantae</taxon>
        <taxon>Streptophyta</taxon>
        <taxon>Embryophyta</taxon>
        <taxon>Tracheophyta</taxon>
        <taxon>Spermatophyta</taxon>
        <taxon>Magnoliopsida</taxon>
        <taxon>eudicotyledons</taxon>
        <taxon>Gunneridae</taxon>
        <taxon>Pentapetalae</taxon>
        <taxon>asterids</taxon>
        <taxon>lamiids</taxon>
        <taxon>Solanales</taxon>
        <taxon>Convolvulaceae</taxon>
        <taxon>Cuscuteae</taxon>
        <taxon>Cuscuta</taxon>
        <taxon>Cuscuta subgen. Cuscuta</taxon>
    </lineage>
</organism>
<keyword evidence="10" id="KW-1185">Reference proteome</keyword>
<dbReference type="PROSITE" id="PS51032">
    <property type="entry name" value="AP2_ERF"/>
    <property type="match status" value="3"/>
</dbReference>
<evidence type="ECO:0000256" key="1">
    <source>
        <dbReference type="ARBA" id="ARBA00004123"/>
    </source>
</evidence>
<keyword evidence="3" id="KW-0805">Transcription regulation</keyword>
<feature type="domain" description="AP2/ERF" evidence="8">
    <location>
        <begin position="387"/>
        <end position="420"/>
    </location>
</feature>
<dbReference type="Gene3D" id="3.30.730.10">
    <property type="entry name" value="AP2/ERF domain"/>
    <property type="match status" value="2"/>
</dbReference>
<feature type="compositionally biased region" description="Basic and acidic residues" evidence="7">
    <location>
        <begin position="478"/>
        <end position="496"/>
    </location>
</feature>
<comment type="caution">
    <text evidence="9">The sequence shown here is derived from an EMBL/GenBank/DDBJ whole genome shotgun (WGS) entry which is preliminary data.</text>
</comment>
<dbReference type="PANTHER" id="PTHR31677:SF222">
    <property type="entry name" value="AP2_ERF DOMAIN-CONTAINING TRANSCRIPTION FACTOR"/>
    <property type="match status" value="1"/>
</dbReference>
<dbReference type="GO" id="GO:0009873">
    <property type="term" value="P:ethylene-activated signaling pathway"/>
    <property type="evidence" value="ECO:0007669"/>
    <property type="project" value="UniProtKB-KW"/>
</dbReference>
<dbReference type="InterPro" id="IPR036955">
    <property type="entry name" value="AP2/ERF_dom_sf"/>
</dbReference>
<feature type="domain" description="AP2/ERF" evidence="8">
    <location>
        <begin position="206"/>
        <end position="266"/>
    </location>
</feature>
<evidence type="ECO:0000256" key="2">
    <source>
        <dbReference type="ARBA" id="ARBA00022745"/>
    </source>
</evidence>
<keyword evidence="2" id="KW-0936">Ethylene signaling pathway</keyword>
<dbReference type="InterPro" id="IPR001471">
    <property type="entry name" value="AP2/ERF_dom"/>
</dbReference>
<feature type="region of interest" description="Disordered" evidence="7">
    <location>
        <begin position="105"/>
        <end position="128"/>
    </location>
</feature>
<evidence type="ECO:0000313" key="9">
    <source>
        <dbReference type="EMBL" id="CAH9139914.1"/>
    </source>
</evidence>
<gene>
    <name evidence="9" type="ORF">CEPIT_LOCUS37943</name>
</gene>
<dbReference type="AlphaFoldDB" id="A0AAV0FWN8"/>
<feature type="domain" description="AP2/ERF" evidence="8">
    <location>
        <begin position="121"/>
        <end position="178"/>
    </location>
</feature>
<evidence type="ECO:0000256" key="7">
    <source>
        <dbReference type="SAM" id="MobiDB-lite"/>
    </source>
</evidence>
<keyword evidence="4" id="KW-0238">DNA-binding</keyword>
<feature type="compositionally biased region" description="Basic and acidic residues" evidence="7">
    <location>
        <begin position="441"/>
        <end position="457"/>
    </location>
</feature>
<dbReference type="GO" id="GO:0005634">
    <property type="term" value="C:nucleus"/>
    <property type="evidence" value="ECO:0007669"/>
    <property type="project" value="UniProtKB-SubCell"/>
</dbReference>
<dbReference type="Proteomes" id="UP001152523">
    <property type="component" value="Unassembled WGS sequence"/>
</dbReference>
<keyword evidence="6" id="KW-0539">Nucleus</keyword>
<comment type="subcellular location">
    <subcellularLocation>
        <location evidence="1">Nucleus</location>
    </subcellularLocation>
</comment>
<protein>
    <recommendedName>
        <fullName evidence="8">AP2/ERF domain-containing protein</fullName>
    </recommendedName>
</protein>
<feature type="compositionally biased region" description="Basic and acidic residues" evidence="7">
    <location>
        <begin position="278"/>
        <end position="292"/>
    </location>
</feature>
<name>A0AAV0FWN8_9ASTE</name>
<evidence type="ECO:0000256" key="4">
    <source>
        <dbReference type="ARBA" id="ARBA00023125"/>
    </source>
</evidence>
<evidence type="ECO:0000259" key="8">
    <source>
        <dbReference type="PROSITE" id="PS51032"/>
    </source>
</evidence>
<dbReference type="SMART" id="SM00380">
    <property type="entry name" value="AP2"/>
    <property type="match status" value="2"/>
</dbReference>
<feature type="compositionally biased region" description="Basic residues" evidence="7">
    <location>
        <begin position="117"/>
        <end position="128"/>
    </location>
</feature>
<dbReference type="SUPFAM" id="SSF54171">
    <property type="entry name" value="DNA-binding domain"/>
    <property type="match status" value="2"/>
</dbReference>
<proteinExistence type="predicted"/>
<feature type="region of interest" description="Disordered" evidence="7">
    <location>
        <begin position="263"/>
        <end position="389"/>
    </location>
</feature>
<dbReference type="GO" id="GO:0003677">
    <property type="term" value="F:DNA binding"/>
    <property type="evidence" value="ECO:0007669"/>
    <property type="project" value="UniProtKB-KW"/>
</dbReference>
<sequence>MLPLQQYKLLHNIRNSELHKIKIKNTTIGGYSKNKRILHFWSLPRCRRKMESRETFASQEAAPTPYISNKSMHEKPKQGIEEFETLPSSVNSSNDREQRVVSEVYPKPDSHMSPGQTRRRSKPGLRRMKGGKWGAVIRNPFTKRQVWLGTYDSEEAASHAYNSMKLEFQKAKQGIEKEVQTSPSGFHDPDPVPGLCMDEGQNPRSLNRGLRKMNNGKWGAVIGDPVLRRQVWLGTFHSKEAAWIAYHHKKLEFEKTKRVKKQIKTSKKTACPVPLTDPAKKPVLDPHPDCDIGRNLVSQPVSPTDLVHKPESPAGPNPKPDSGTGPDPQHASSKGSNPLPESITGPHPLPESITGPHPLPESITGPDPLPDCPTDSNLGMGHRLRATNPGVRKEIGGKWGAVINNPFTGRRVWLGMFNTEGAYLSKKLDFERIAKAKQRLENEKKQNPIITEPEKTAVSDPGPGTNRTSEEEASQAYESKKTEDFKHGESEIEESKMISSAEVNPMTKESIYMGTFQTQEEDKLETYHQSQKIEFEESRVVEDEDDGGMWLGKWVPMADGREVSFSVKYGVPIIDNYGYLLGEFQRLDDELWICKEEDYAHQA</sequence>
<accession>A0AAV0FWN8</accession>
<evidence type="ECO:0000256" key="3">
    <source>
        <dbReference type="ARBA" id="ARBA00023015"/>
    </source>
</evidence>
<dbReference type="InterPro" id="IPR016177">
    <property type="entry name" value="DNA-bd_dom_sf"/>
</dbReference>
<evidence type="ECO:0000313" key="10">
    <source>
        <dbReference type="Proteomes" id="UP001152523"/>
    </source>
</evidence>
<evidence type="ECO:0000256" key="6">
    <source>
        <dbReference type="ARBA" id="ARBA00023242"/>
    </source>
</evidence>